<accession>A0A669D3Y3</accession>
<reference evidence="3" key="2">
    <citation type="submission" date="2025-08" db="UniProtKB">
        <authorList>
            <consortium name="Ensembl"/>
        </authorList>
    </citation>
    <scope>IDENTIFICATION</scope>
</reference>
<organism evidence="3 4">
    <name type="scientific">Oreochromis niloticus</name>
    <name type="common">Nile tilapia</name>
    <name type="synonym">Tilapia nilotica</name>
    <dbReference type="NCBI Taxonomy" id="8128"/>
    <lineage>
        <taxon>Eukaryota</taxon>
        <taxon>Metazoa</taxon>
        <taxon>Chordata</taxon>
        <taxon>Craniata</taxon>
        <taxon>Vertebrata</taxon>
        <taxon>Euteleostomi</taxon>
        <taxon>Actinopterygii</taxon>
        <taxon>Neopterygii</taxon>
        <taxon>Teleostei</taxon>
        <taxon>Neoteleostei</taxon>
        <taxon>Acanthomorphata</taxon>
        <taxon>Ovalentaria</taxon>
        <taxon>Cichlomorphae</taxon>
        <taxon>Cichliformes</taxon>
        <taxon>Cichlidae</taxon>
        <taxon>African cichlids</taxon>
        <taxon>Pseudocrenilabrinae</taxon>
        <taxon>Oreochromini</taxon>
        <taxon>Oreochromis</taxon>
    </lineage>
</organism>
<evidence type="ECO:0000256" key="1">
    <source>
        <dbReference type="SAM" id="MobiDB-lite"/>
    </source>
</evidence>
<feature type="domain" description="SCAN box" evidence="2">
    <location>
        <begin position="235"/>
        <end position="323"/>
    </location>
</feature>
<dbReference type="OMA" id="ESHWATI"/>
<dbReference type="AlphaFoldDB" id="A0A669D3Y3"/>
<keyword evidence="4" id="KW-1185">Reference proteome</keyword>
<proteinExistence type="predicted"/>
<dbReference type="PANTHER" id="PTHR46888">
    <property type="entry name" value="ZINC KNUCKLE DOMAINCONTAINING PROTEIN-RELATED"/>
    <property type="match status" value="1"/>
</dbReference>
<feature type="region of interest" description="Disordered" evidence="1">
    <location>
        <begin position="135"/>
        <end position="154"/>
    </location>
</feature>
<evidence type="ECO:0000313" key="4">
    <source>
        <dbReference type="Proteomes" id="UP000005207"/>
    </source>
</evidence>
<reference evidence="3" key="3">
    <citation type="submission" date="2025-09" db="UniProtKB">
        <authorList>
            <consortium name="Ensembl"/>
        </authorList>
    </citation>
    <scope>IDENTIFICATION</scope>
</reference>
<feature type="compositionally biased region" description="Polar residues" evidence="1">
    <location>
        <begin position="141"/>
        <end position="154"/>
    </location>
</feature>
<evidence type="ECO:0000259" key="2">
    <source>
        <dbReference type="Pfam" id="PF02023"/>
    </source>
</evidence>
<dbReference type="Pfam" id="PF02023">
    <property type="entry name" value="SCAN"/>
    <property type="match status" value="1"/>
</dbReference>
<dbReference type="Ensembl" id="ENSONIT00000071033.1">
    <property type="protein sequence ID" value="ENSONIP00000055231.1"/>
    <property type="gene ID" value="ENSONIG00000039619.1"/>
</dbReference>
<dbReference type="Gene3D" id="1.10.4020.10">
    <property type="entry name" value="DNA breaking-rejoining enzymes"/>
    <property type="match status" value="1"/>
</dbReference>
<dbReference type="Proteomes" id="UP000005207">
    <property type="component" value="Linkage group LG2"/>
</dbReference>
<dbReference type="InterPro" id="IPR003309">
    <property type="entry name" value="SCAN_dom"/>
</dbReference>
<name>A0A669D3Y3_ORENI</name>
<protein>
    <recommendedName>
        <fullName evidence="2">SCAN box domain-containing protein</fullName>
    </recommendedName>
</protein>
<evidence type="ECO:0000313" key="3">
    <source>
        <dbReference type="Ensembl" id="ENSONIP00000055231.1"/>
    </source>
</evidence>
<dbReference type="InParanoid" id="A0A669D3Y3"/>
<dbReference type="SUPFAM" id="SSF47353">
    <property type="entry name" value="Retrovirus capsid dimerization domain-like"/>
    <property type="match status" value="1"/>
</dbReference>
<dbReference type="PANTHER" id="PTHR46888:SF13">
    <property type="entry name" value="RIBONUCLEASE H"/>
    <property type="match status" value="1"/>
</dbReference>
<dbReference type="InterPro" id="IPR038269">
    <property type="entry name" value="SCAN_sf"/>
</dbReference>
<reference evidence="4" key="1">
    <citation type="submission" date="2012-01" db="EMBL/GenBank/DDBJ databases">
        <title>The Genome Sequence of Oreochromis niloticus (Nile Tilapia).</title>
        <authorList>
            <consortium name="Broad Institute Genome Assembly Team"/>
            <consortium name="Broad Institute Sequencing Platform"/>
            <person name="Di Palma F."/>
            <person name="Johnson J."/>
            <person name="Lander E.S."/>
            <person name="Lindblad-Toh K."/>
        </authorList>
    </citation>
    <scope>NUCLEOTIDE SEQUENCE [LARGE SCALE GENOMIC DNA]</scope>
</reference>
<dbReference type="GeneTree" id="ENSGT00940000165751"/>
<sequence>MEFSLDDFVEAPALCKIEKCRKADLLLVADYYGVVVSGSAREAELRDELAGRLVEKGVLQGVTVKGAASAAAEAGAEAASAAAVGAEVDSVSDPGEATASADLRLTLCIKEVETRNKALEVQALHLRIRALELEKSPSPGSPASPNVSASTPSSFDISKHISLIPPFRESEVDSYFNAFERIAAALKWPKEFWSLLLQCKLVGKAQEVCSSLSIDQSLDYETLKKTVLQAYELVPEAYRQKFRNLCKAADQTFVEFTREKSVLFDKWCGSCKVKTLADLRTLILLEEFKKCLPERIVTYLNEQKVSSLTDAALLADEFVLTHKSVFCVEKSFPAVVTERKQWWRGGSSAAVKATVPARVFIVMVLGI</sequence>